<sequence length="352" mass="38930">MGRSPCCDEIHVKKGPWAPEEDKKLVEYIQLHGHRRSWRELPKNAGLNRCGKSCRLRWTNYLRPDIKRGKLSEEEEGLIVQLHSALGNKWSKISTHLPGRTDNEIKNYWNTHLRKKLLRVGIDPVTHQRTTDLDLLSRLPNLLAATAKLGNLDNALRLHADAVARYQMLKGLITLMTPSVLPPNTDAMNRLGLLASPGRYDLLQQNDQLEGLVNGSLAFGQDQMLPTTPGLLGLVNPNTPSSSHASPVSRIPHEMMMMMMMKSSYDGSSTLTDSNSGITTPGFSSLDMPAAHSTPSSVSVSPENEAADFVQGACGTNASTPSQGWQGLNLGEPDEDFSWKDILDQTSWWEES</sequence>
<dbReference type="Proteomes" id="UP001222027">
    <property type="component" value="Unassembled WGS sequence"/>
</dbReference>
<evidence type="ECO:0000256" key="4">
    <source>
        <dbReference type="ARBA" id="ARBA00023125"/>
    </source>
</evidence>
<keyword evidence="4" id="KW-0238">DNA-binding</keyword>
<gene>
    <name evidence="10" type="ORF">OPV22_010288</name>
</gene>
<keyword evidence="11" id="KW-1185">Reference proteome</keyword>
<feature type="compositionally biased region" description="Polar residues" evidence="7">
    <location>
        <begin position="266"/>
        <end position="283"/>
    </location>
</feature>
<feature type="compositionally biased region" description="Polar residues" evidence="7">
    <location>
        <begin position="293"/>
        <end position="302"/>
    </location>
</feature>
<evidence type="ECO:0000256" key="5">
    <source>
        <dbReference type="ARBA" id="ARBA00023163"/>
    </source>
</evidence>
<dbReference type="EMBL" id="JAQQAF010000003">
    <property type="protein sequence ID" value="KAJ8499736.1"/>
    <property type="molecule type" value="Genomic_DNA"/>
</dbReference>
<feature type="domain" description="HTH myb-type" evidence="9">
    <location>
        <begin position="63"/>
        <end position="117"/>
    </location>
</feature>
<feature type="region of interest" description="Disordered" evidence="7">
    <location>
        <begin position="266"/>
        <end position="336"/>
    </location>
</feature>
<dbReference type="PROSITE" id="PS50090">
    <property type="entry name" value="MYB_LIKE"/>
    <property type="match status" value="2"/>
</dbReference>
<evidence type="ECO:0000313" key="10">
    <source>
        <dbReference type="EMBL" id="KAJ8499736.1"/>
    </source>
</evidence>
<evidence type="ECO:0000259" key="8">
    <source>
        <dbReference type="PROSITE" id="PS50090"/>
    </source>
</evidence>
<feature type="domain" description="HTH myb-type" evidence="9">
    <location>
        <begin position="9"/>
        <end position="62"/>
    </location>
</feature>
<dbReference type="SUPFAM" id="SSF46689">
    <property type="entry name" value="Homeodomain-like"/>
    <property type="match status" value="1"/>
</dbReference>
<dbReference type="PROSITE" id="PS51294">
    <property type="entry name" value="HTH_MYB"/>
    <property type="match status" value="2"/>
</dbReference>
<dbReference type="PANTHER" id="PTHR10641">
    <property type="entry name" value="MYB FAMILY TRANSCRIPTION FACTOR"/>
    <property type="match status" value="1"/>
</dbReference>
<feature type="domain" description="Myb-like" evidence="8">
    <location>
        <begin position="63"/>
        <end position="113"/>
    </location>
</feature>
<dbReference type="AlphaFoldDB" id="A0AAV8RKI6"/>
<dbReference type="CDD" id="cd00167">
    <property type="entry name" value="SANT"/>
    <property type="match status" value="2"/>
</dbReference>
<evidence type="ECO:0000256" key="7">
    <source>
        <dbReference type="SAM" id="MobiDB-lite"/>
    </source>
</evidence>
<evidence type="ECO:0000259" key="9">
    <source>
        <dbReference type="PROSITE" id="PS51294"/>
    </source>
</evidence>
<dbReference type="Gene3D" id="1.10.10.60">
    <property type="entry name" value="Homeodomain-like"/>
    <property type="match status" value="2"/>
</dbReference>
<evidence type="ECO:0000256" key="1">
    <source>
        <dbReference type="ARBA" id="ARBA00004123"/>
    </source>
</evidence>
<comment type="subcellular location">
    <subcellularLocation>
        <location evidence="1">Nucleus</location>
    </subcellularLocation>
</comment>
<keyword evidence="5" id="KW-0804">Transcription</keyword>
<dbReference type="GO" id="GO:0003677">
    <property type="term" value="F:DNA binding"/>
    <property type="evidence" value="ECO:0007669"/>
    <property type="project" value="UniProtKB-KW"/>
</dbReference>
<evidence type="ECO:0000256" key="6">
    <source>
        <dbReference type="ARBA" id="ARBA00023242"/>
    </source>
</evidence>
<dbReference type="FunFam" id="1.10.10.60:FF:000349">
    <property type="entry name" value="Transcription factor MYB39"/>
    <property type="match status" value="1"/>
</dbReference>
<accession>A0AAV8RKI6</accession>
<evidence type="ECO:0000313" key="11">
    <source>
        <dbReference type="Proteomes" id="UP001222027"/>
    </source>
</evidence>
<feature type="domain" description="Myb-like" evidence="8">
    <location>
        <begin position="9"/>
        <end position="62"/>
    </location>
</feature>
<dbReference type="InterPro" id="IPR017930">
    <property type="entry name" value="Myb_dom"/>
</dbReference>
<keyword evidence="3" id="KW-0805">Transcription regulation</keyword>
<evidence type="ECO:0008006" key="12">
    <source>
        <dbReference type="Google" id="ProtNLM"/>
    </source>
</evidence>
<dbReference type="FunFam" id="1.10.10.60:FF:000015">
    <property type="entry name" value="Transcription factor RAX3"/>
    <property type="match status" value="1"/>
</dbReference>
<protein>
    <recommendedName>
        <fullName evidence="12">Transcription factor MYB39</fullName>
    </recommendedName>
</protein>
<dbReference type="SMART" id="SM00717">
    <property type="entry name" value="SANT"/>
    <property type="match status" value="2"/>
</dbReference>
<dbReference type="InterPro" id="IPR009057">
    <property type="entry name" value="Homeodomain-like_sf"/>
</dbReference>
<reference evidence="10 11" key="1">
    <citation type="submission" date="2022-12" db="EMBL/GenBank/DDBJ databases">
        <title>Chromosome-scale assembly of the Ensete ventricosum genome.</title>
        <authorList>
            <person name="Dussert Y."/>
            <person name="Stocks J."/>
            <person name="Wendawek A."/>
            <person name="Woldeyes F."/>
            <person name="Nichols R.A."/>
            <person name="Borrell J.S."/>
        </authorList>
    </citation>
    <scope>NUCLEOTIDE SEQUENCE [LARGE SCALE GENOMIC DNA]</scope>
    <source>
        <strain evidence="11">cv. Maze</strain>
        <tissue evidence="10">Seeds</tissue>
    </source>
</reference>
<feature type="compositionally biased region" description="Polar residues" evidence="7">
    <location>
        <begin position="314"/>
        <end position="326"/>
    </location>
</feature>
<dbReference type="InterPro" id="IPR001005">
    <property type="entry name" value="SANT/Myb"/>
</dbReference>
<dbReference type="Pfam" id="PF00249">
    <property type="entry name" value="Myb_DNA-binding"/>
    <property type="match status" value="2"/>
</dbReference>
<organism evidence="10 11">
    <name type="scientific">Ensete ventricosum</name>
    <name type="common">Abyssinian banana</name>
    <name type="synonym">Musa ensete</name>
    <dbReference type="NCBI Taxonomy" id="4639"/>
    <lineage>
        <taxon>Eukaryota</taxon>
        <taxon>Viridiplantae</taxon>
        <taxon>Streptophyta</taxon>
        <taxon>Embryophyta</taxon>
        <taxon>Tracheophyta</taxon>
        <taxon>Spermatophyta</taxon>
        <taxon>Magnoliopsida</taxon>
        <taxon>Liliopsida</taxon>
        <taxon>Zingiberales</taxon>
        <taxon>Musaceae</taxon>
        <taxon>Ensete</taxon>
    </lineage>
</organism>
<dbReference type="GO" id="GO:0005634">
    <property type="term" value="C:nucleus"/>
    <property type="evidence" value="ECO:0007669"/>
    <property type="project" value="UniProtKB-SubCell"/>
</dbReference>
<keyword evidence="2" id="KW-0677">Repeat</keyword>
<proteinExistence type="predicted"/>
<evidence type="ECO:0000256" key="3">
    <source>
        <dbReference type="ARBA" id="ARBA00023015"/>
    </source>
</evidence>
<name>A0AAV8RKI6_ENSVE</name>
<dbReference type="PANTHER" id="PTHR10641:SF1297">
    <property type="entry name" value="OS06G0112700 PROTEIN"/>
    <property type="match status" value="1"/>
</dbReference>
<dbReference type="InterPro" id="IPR015495">
    <property type="entry name" value="Myb_TF_plants"/>
</dbReference>
<keyword evidence="6" id="KW-0539">Nucleus</keyword>
<comment type="caution">
    <text evidence="10">The sequence shown here is derived from an EMBL/GenBank/DDBJ whole genome shotgun (WGS) entry which is preliminary data.</text>
</comment>
<evidence type="ECO:0000256" key="2">
    <source>
        <dbReference type="ARBA" id="ARBA00022737"/>
    </source>
</evidence>